<protein>
    <submittedName>
        <fullName evidence="2">Uncharacterized protein</fullName>
    </submittedName>
</protein>
<feature type="non-terminal residue" evidence="2">
    <location>
        <position position="342"/>
    </location>
</feature>
<comment type="caution">
    <text evidence="2">The sequence shown here is derived from an EMBL/GenBank/DDBJ whole genome shotgun (WGS) entry which is preliminary data.</text>
</comment>
<dbReference type="PANTHER" id="PTHR31930">
    <property type="entry name" value="SERPENTINE RECEPTOR, CLASS R"/>
    <property type="match status" value="1"/>
</dbReference>
<feature type="non-terminal residue" evidence="2">
    <location>
        <position position="1"/>
    </location>
</feature>
<feature type="transmembrane region" description="Helical" evidence="1">
    <location>
        <begin position="141"/>
        <end position="158"/>
    </location>
</feature>
<keyword evidence="1" id="KW-0472">Membrane</keyword>
<dbReference type="Proteomes" id="UP001328107">
    <property type="component" value="Unassembled WGS sequence"/>
</dbReference>
<keyword evidence="3" id="KW-1185">Reference proteome</keyword>
<dbReference type="EMBL" id="BTRK01000006">
    <property type="protein sequence ID" value="GMR62568.1"/>
    <property type="molecule type" value="Genomic_DNA"/>
</dbReference>
<dbReference type="PANTHER" id="PTHR31930:SF1">
    <property type="entry name" value="SERPENTINE RECEPTOR, CLASS R"/>
    <property type="match status" value="1"/>
</dbReference>
<accession>A0AAN5DFC8</accession>
<dbReference type="AlphaFoldDB" id="A0AAN5DFC8"/>
<gene>
    <name evidence="2" type="ORF">PMAYCL1PPCAC_32763</name>
</gene>
<organism evidence="2 3">
    <name type="scientific">Pristionchus mayeri</name>
    <dbReference type="NCBI Taxonomy" id="1317129"/>
    <lineage>
        <taxon>Eukaryota</taxon>
        <taxon>Metazoa</taxon>
        <taxon>Ecdysozoa</taxon>
        <taxon>Nematoda</taxon>
        <taxon>Chromadorea</taxon>
        <taxon>Rhabditida</taxon>
        <taxon>Rhabditina</taxon>
        <taxon>Diplogasteromorpha</taxon>
        <taxon>Diplogasteroidea</taxon>
        <taxon>Neodiplogasteridae</taxon>
        <taxon>Pristionchus</taxon>
    </lineage>
</organism>
<feature type="transmembrane region" description="Helical" evidence="1">
    <location>
        <begin position="70"/>
        <end position="93"/>
    </location>
</feature>
<evidence type="ECO:0000313" key="2">
    <source>
        <dbReference type="EMBL" id="GMR62568.1"/>
    </source>
</evidence>
<evidence type="ECO:0000313" key="3">
    <source>
        <dbReference type="Proteomes" id="UP001328107"/>
    </source>
</evidence>
<keyword evidence="1" id="KW-0812">Transmembrane</keyword>
<feature type="transmembrane region" description="Helical" evidence="1">
    <location>
        <begin position="99"/>
        <end position="121"/>
    </location>
</feature>
<keyword evidence="1" id="KW-1133">Transmembrane helix</keyword>
<sequence>LWWYRCRTQSCQRNPIKSQLTASEEPMYAVIFRNNPVDDEMDVQTVKRRDRECEGDTGDKYAREDAARRVLLGPLSVVIKCLGFDLTFSLFTKETRSRWISWIVTPLAILGLTTLFSNLFLLKKSEINGFRTLSWEWGETFLLFFLALNSLASALLIMRRTSTLFFLEFYETWGECAKLAGEKDSNAKEKADAESGKKSSTIPRCSVTRPTFVALAFLVFTGASISTSVKYAFNHGNFKDSTQRRNTSHFFDDYVIIEPLLSFWAALVTAAALSVYGVMHGILQDTIDDFNHDLKAASKAKQLSTCVDSFSVRYQKILILASTLSKRMGSYASFAGVAVAVV</sequence>
<name>A0AAN5DFC8_9BILA</name>
<evidence type="ECO:0000256" key="1">
    <source>
        <dbReference type="SAM" id="Phobius"/>
    </source>
</evidence>
<dbReference type="Pfam" id="PF03268">
    <property type="entry name" value="DUF267"/>
    <property type="match status" value="1"/>
</dbReference>
<feature type="transmembrane region" description="Helical" evidence="1">
    <location>
        <begin position="212"/>
        <end position="233"/>
    </location>
</feature>
<dbReference type="InterPro" id="IPR004950">
    <property type="entry name" value="DUF267_CAE_spp"/>
</dbReference>
<feature type="transmembrane region" description="Helical" evidence="1">
    <location>
        <begin position="254"/>
        <end position="279"/>
    </location>
</feature>
<reference evidence="3" key="1">
    <citation type="submission" date="2022-10" db="EMBL/GenBank/DDBJ databases">
        <title>Genome assembly of Pristionchus species.</title>
        <authorList>
            <person name="Yoshida K."/>
            <person name="Sommer R.J."/>
        </authorList>
    </citation>
    <scope>NUCLEOTIDE SEQUENCE [LARGE SCALE GENOMIC DNA]</scope>
    <source>
        <strain evidence="3">RS5460</strain>
    </source>
</reference>
<proteinExistence type="predicted"/>